<dbReference type="AlphaFoldDB" id="A0A940MYR5"/>
<protein>
    <submittedName>
        <fullName evidence="4">DUF1311 domain-containing protein</fullName>
    </submittedName>
</protein>
<feature type="region of interest" description="Disordered" evidence="1">
    <location>
        <begin position="187"/>
        <end position="213"/>
    </location>
</feature>
<organism evidence="4 5">
    <name type="scientific">Roseomonas indoligenes</name>
    <dbReference type="NCBI Taxonomy" id="2820811"/>
    <lineage>
        <taxon>Bacteria</taxon>
        <taxon>Pseudomonadati</taxon>
        <taxon>Pseudomonadota</taxon>
        <taxon>Alphaproteobacteria</taxon>
        <taxon>Acetobacterales</taxon>
        <taxon>Roseomonadaceae</taxon>
        <taxon>Roseomonas</taxon>
    </lineage>
</organism>
<evidence type="ECO:0000259" key="3">
    <source>
        <dbReference type="Pfam" id="PF07007"/>
    </source>
</evidence>
<accession>A0A940MYR5</accession>
<comment type="caution">
    <text evidence="4">The sequence shown here is derived from an EMBL/GenBank/DDBJ whole genome shotgun (WGS) entry which is preliminary data.</text>
</comment>
<evidence type="ECO:0000256" key="1">
    <source>
        <dbReference type="SAM" id="MobiDB-lite"/>
    </source>
</evidence>
<keyword evidence="2" id="KW-0732">Signal</keyword>
<feature type="compositionally biased region" description="Pro residues" evidence="1">
    <location>
        <begin position="188"/>
        <end position="213"/>
    </location>
</feature>
<dbReference type="Proteomes" id="UP000677537">
    <property type="component" value="Unassembled WGS sequence"/>
</dbReference>
<feature type="region of interest" description="Disordered" evidence="1">
    <location>
        <begin position="25"/>
        <end position="46"/>
    </location>
</feature>
<gene>
    <name evidence="4" type="ORF">J5Y10_12775</name>
</gene>
<name>A0A940MYR5_9PROT</name>
<reference evidence="4" key="1">
    <citation type="submission" date="2021-03" db="EMBL/GenBank/DDBJ databases">
        <authorList>
            <person name="So Y."/>
        </authorList>
    </citation>
    <scope>NUCLEOTIDE SEQUENCE</scope>
    <source>
        <strain evidence="4">SG15</strain>
    </source>
</reference>
<keyword evidence="5" id="KW-1185">Reference proteome</keyword>
<dbReference type="Pfam" id="PF07007">
    <property type="entry name" value="LprI"/>
    <property type="match status" value="1"/>
</dbReference>
<evidence type="ECO:0000313" key="4">
    <source>
        <dbReference type="EMBL" id="MBP0493652.1"/>
    </source>
</evidence>
<feature type="compositionally biased region" description="Basic and acidic residues" evidence="1">
    <location>
        <begin position="134"/>
        <end position="143"/>
    </location>
</feature>
<evidence type="ECO:0000256" key="2">
    <source>
        <dbReference type="SAM" id="SignalP"/>
    </source>
</evidence>
<feature type="signal peptide" evidence="2">
    <location>
        <begin position="1"/>
        <end position="25"/>
    </location>
</feature>
<dbReference type="RefSeq" id="WP_209374073.1">
    <property type="nucleotide sequence ID" value="NZ_JAGIZA010000006.1"/>
</dbReference>
<feature type="chain" id="PRO_5037551693" evidence="2">
    <location>
        <begin position="26"/>
        <end position="328"/>
    </location>
</feature>
<dbReference type="PROSITE" id="PS51257">
    <property type="entry name" value="PROKAR_LIPOPROTEIN"/>
    <property type="match status" value="1"/>
</dbReference>
<evidence type="ECO:0000313" key="5">
    <source>
        <dbReference type="Proteomes" id="UP000677537"/>
    </source>
</evidence>
<feature type="region of interest" description="Disordered" evidence="1">
    <location>
        <begin position="134"/>
        <end position="153"/>
    </location>
</feature>
<dbReference type="EMBL" id="JAGIZA010000006">
    <property type="protein sequence ID" value="MBP0493652.1"/>
    <property type="molecule type" value="Genomic_DNA"/>
</dbReference>
<proteinExistence type="predicted"/>
<dbReference type="InterPro" id="IPR009739">
    <property type="entry name" value="LprI-like_N"/>
</dbReference>
<sequence length="328" mass="34263">MIPPPRSLPAAALVAFAAACTPALAQAPAQPQPDQSQPGAPATCNPAPAAGTVAAALCSDPAARASDRRRAGAYEALRHQLHPAQRPGLEADARAFQAFLETQCRPGGTADAACIARATAAKREDLLRWLQPPAREEAERDPDAQAALESRLPAAPEARREVIATLQRGAGLPATGFLDARTAALVLPPAPQPTGAPPTQPPPAEPPTAPPPDTVWLPRFPAALNARYAVSDCGAPTATWIGGGLYFGNRPVSGETRYAIFADEQRFYLFPAGGGPARILEGQTDGSMRLSGTIPPALASRGVTPGTVLRRCAEQPVRIEVAPRPRRR</sequence>
<feature type="domain" description="Lysozyme inhibitor LprI-like N-terminal" evidence="3">
    <location>
        <begin position="49"/>
        <end position="126"/>
    </location>
</feature>